<dbReference type="EMBL" id="MU267860">
    <property type="protein sequence ID" value="KAH7907910.1"/>
    <property type="molecule type" value="Genomic_DNA"/>
</dbReference>
<gene>
    <name evidence="1" type="ORF">BJ138DRAFT_1158907</name>
</gene>
<organism evidence="1 2">
    <name type="scientific">Hygrophoropsis aurantiaca</name>
    <dbReference type="NCBI Taxonomy" id="72124"/>
    <lineage>
        <taxon>Eukaryota</taxon>
        <taxon>Fungi</taxon>
        <taxon>Dikarya</taxon>
        <taxon>Basidiomycota</taxon>
        <taxon>Agaricomycotina</taxon>
        <taxon>Agaricomycetes</taxon>
        <taxon>Agaricomycetidae</taxon>
        <taxon>Boletales</taxon>
        <taxon>Coniophorineae</taxon>
        <taxon>Hygrophoropsidaceae</taxon>
        <taxon>Hygrophoropsis</taxon>
    </lineage>
</organism>
<sequence length="314" mass="34607">MATADVLNPIQAANYVTMAASAAVVYDQLLTLPEEIDLIWRRRWSMTTFLYLVARYSGTLSVVLATAATAKLDWHYAGYAARFIIENWAVNIFATAMDGILLMRAYALCNRSRPILIFLLICFVAQTAVVVVITGMEINIPNTRRFVISLGDPVGSVMQDMEVDATVLVPSPIIVTAVQLVFNFIVFGFAMYAFSKHMKEARKISGGWKVSPLVRLLIDDQIIYFFCYVVWQGLDIPVYAPSLPQSQALNVIANALDALVIIAGPRMVISLRVQENKLTAGGGATYQTELSAMNFGARELPATQSTAYNELDEA</sequence>
<reference evidence="1" key="1">
    <citation type="journal article" date="2021" name="New Phytol.">
        <title>Evolutionary innovations through gain and loss of genes in the ectomycorrhizal Boletales.</title>
        <authorList>
            <person name="Wu G."/>
            <person name="Miyauchi S."/>
            <person name="Morin E."/>
            <person name="Kuo A."/>
            <person name="Drula E."/>
            <person name="Varga T."/>
            <person name="Kohler A."/>
            <person name="Feng B."/>
            <person name="Cao Y."/>
            <person name="Lipzen A."/>
            <person name="Daum C."/>
            <person name="Hundley H."/>
            <person name="Pangilinan J."/>
            <person name="Johnson J."/>
            <person name="Barry K."/>
            <person name="LaButti K."/>
            <person name="Ng V."/>
            <person name="Ahrendt S."/>
            <person name="Min B."/>
            <person name="Choi I.G."/>
            <person name="Park H."/>
            <person name="Plett J.M."/>
            <person name="Magnuson J."/>
            <person name="Spatafora J.W."/>
            <person name="Nagy L.G."/>
            <person name="Henrissat B."/>
            <person name="Grigoriev I.V."/>
            <person name="Yang Z.L."/>
            <person name="Xu J."/>
            <person name="Martin F.M."/>
        </authorList>
    </citation>
    <scope>NUCLEOTIDE SEQUENCE</scope>
    <source>
        <strain evidence="1">ATCC 28755</strain>
    </source>
</reference>
<evidence type="ECO:0000313" key="1">
    <source>
        <dbReference type="EMBL" id="KAH7907910.1"/>
    </source>
</evidence>
<proteinExistence type="predicted"/>
<evidence type="ECO:0000313" key="2">
    <source>
        <dbReference type="Proteomes" id="UP000790377"/>
    </source>
</evidence>
<name>A0ACB8A3J8_9AGAM</name>
<protein>
    <submittedName>
        <fullName evidence="1">Uncharacterized protein</fullName>
    </submittedName>
</protein>
<accession>A0ACB8A3J8</accession>
<dbReference type="Proteomes" id="UP000790377">
    <property type="component" value="Unassembled WGS sequence"/>
</dbReference>
<keyword evidence="2" id="KW-1185">Reference proteome</keyword>
<comment type="caution">
    <text evidence="1">The sequence shown here is derived from an EMBL/GenBank/DDBJ whole genome shotgun (WGS) entry which is preliminary data.</text>
</comment>